<dbReference type="PANTHER" id="PTHR43046:SF14">
    <property type="entry name" value="MUTT_NUDIX FAMILY PROTEIN"/>
    <property type="match status" value="1"/>
</dbReference>
<dbReference type="PROSITE" id="PS51462">
    <property type="entry name" value="NUDIX"/>
    <property type="match status" value="1"/>
</dbReference>
<dbReference type="Gene3D" id="3.90.79.10">
    <property type="entry name" value="Nucleoside Triphosphate Pyrophosphohydrolase"/>
    <property type="match status" value="1"/>
</dbReference>
<protein>
    <submittedName>
        <fullName evidence="3">Uncharacterized protein</fullName>
    </submittedName>
</protein>
<comment type="cofactor">
    <cofactor evidence="1">
        <name>Mg(2+)</name>
        <dbReference type="ChEBI" id="CHEBI:18420"/>
    </cofactor>
</comment>
<evidence type="ECO:0000256" key="2">
    <source>
        <dbReference type="ARBA" id="ARBA00022801"/>
    </source>
</evidence>
<evidence type="ECO:0000313" key="4">
    <source>
        <dbReference type="Proteomes" id="UP000249915"/>
    </source>
</evidence>
<keyword evidence="2" id="KW-0378">Hydrolase</keyword>
<dbReference type="Proteomes" id="UP000249915">
    <property type="component" value="Unassembled WGS sequence"/>
</dbReference>
<keyword evidence="4" id="KW-1185">Reference proteome</keyword>
<dbReference type="EMBL" id="MASW01000008">
    <property type="protein sequence ID" value="PXY18067.1"/>
    <property type="molecule type" value="Genomic_DNA"/>
</dbReference>
<sequence>MMTSTTTPALGPLVGAYGLVGHEERLLLVRDRDASAFRLPGGRVQPGESVEDALRRSLREQTDVDLAYLDFCATVELRDHTSPNGPALYELALLFDVTLADPEAARSSEHELRWFTEADLHQIELRPAVIAERLRSDALTVEHPWWPHHS</sequence>
<comment type="caution">
    <text evidence="3">The sequence shown here is derived from an EMBL/GenBank/DDBJ whole genome shotgun (WGS) entry which is preliminary data.</text>
</comment>
<dbReference type="InterPro" id="IPR000086">
    <property type="entry name" value="NUDIX_hydrolase_dom"/>
</dbReference>
<dbReference type="PANTHER" id="PTHR43046">
    <property type="entry name" value="GDP-MANNOSE MANNOSYL HYDROLASE"/>
    <property type="match status" value="1"/>
</dbReference>
<name>A0A2V4AER7_9PSEU</name>
<dbReference type="Pfam" id="PF00293">
    <property type="entry name" value="NUDIX"/>
    <property type="match status" value="1"/>
</dbReference>
<accession>A0A2V4AER7</accession>
<proteinExistence type="predicted"/>
<dbReference type="InterPro" id="IPR015797">
    <property type="entry name" value="NUDIX_hydrolase-like_dom_sf"/>
</dbReference>
<organism evidence="3 4">
    <name type="scientific">Prauserella muralis</name>
    <dbReference type="NCBI Taxonomy" id="588067"/>
    <lineage>
        <taxon>Bacteria</taxon>
        <taxon>Bacillati</taxon>
        <taxon>Actinomycetota</taxon>
        <taxon>Actinomycetes</taxon>
        <taxon>Pseudonocardiales</taxon>
        <taxon>Pseudonocardiaceae</taxon>
        <taxon>Prauserella</taxon>
    </lineage>
</organism>
<dbReference type="AlphaFoldDB" id="A0A2V4AER7"/>
<dbReference type="GO" id="GO:0016787">
    <property type="term" value="F:hydrolase activity"/>
    <property type="evidence" value="ECO:0007669"/>
    <property type="project" value="UniProtKB-KW"/>
</dbReference>
<reference evidence="3 4" key="1">
    <citation type="submission" date="2016-07" db="EMBL/GenBank/DDBJ databases">
        <title>Draft genome sequence of Prauserella muralis DSM 45305, isolated from a mould-covered wall in an indoor environment.</title>
        <authorList>
            <person name="Ruckert C."/>
            <person name="Albersmeier A."/>
            <person name="Jiang C.-L."/>
            <person name="Jiang Y."/>
            <person name="Kalinowski J."/>
            <person name="Schneider O."/>
            <person name="Winkler A."/>
            <person name="Zotchev S.B."/>
        </authorList>
    </citation>
    <scope>NUCLEOTIDE SEQUENCE [LARGE SCALE GENOMIC DNA]</scope>
    <source>
        <strain evidence="3 4">DSM 45305</strain>
    </source>
</reference>
<evidence type="ECO:0000313" key="3">
    <source>
        <dbReference type="EMBL" id="PXY18067.1"/>
    </source>
</evidence>
<dbReference type="SUPFAM" id="SSF55811">
    <property type="entry name" value="Nudix"/>
    <property type="match status" value="1"/>
</dbReference>
<dbReference type="OrthoDB" id="9804442at2"/>
<gene>
    <name evidence="3" type="ORF">BAY60_33800</name>
</gene>
<evidence type="ECO:0000256" key="1">
    <source>
        <dbReference type="ARBA" id="ARBA00001946"/>
    </source>
</evidence>